<comment type="similarity">
    <text evidence="2 10">Belongs to the ExbD/TolR family.</text>
</comment>
<evidence type="ECO:0000313" key="11">
    <source>
        <dbReference type="EMBL" id="KXX63431.1"/>
    </source>
</evidence>
<dbReference type="EMBL" id="LSYU01000099">
    <property type="protein sequence ID" value="KXX63431.1"/>
    <property type="molecule type" value="Genomic_DNA"/>
</dbReference>
<keyword evidence="4 10" id="KW-0997">Cell inner membrane</keyword>
<keyword evidence="6 10" id="KW-0812">Transmembrane</keyword>
<evidence type="ECO:0000256" key="4">
    <source>
        <dbReference type="ARBA" id="ARBA00022519"/>
    </source>
</evidence>
<keyword evidence="7 10" id="KW-1133">Transmembrane helix</keyword>
<feature type="transmembrane region" description="Helical" evidence="10">
    <location>
        <begin position="21"/>
        <end position="40"/>
    </location>
</feature>
<dbReference type="Proteomes" id="UP000075766">
    <property type="component" value="Unassembled WGS sequence"/>
</dbReference>
<evidence type="ECO:0000256" key="8">
    <source>
        <dbReference type="ARBA" id="ARBA00023136"/>
    </source>
</evidence>
<dbReference type="PANTHER" id="PTHR30558">
    <property type="entry name" value="EXBD MEMBRANE COMPONENT OF PMF-DRIVEN MACROMOLECULE IMPORT SYSTEM"/>
    <property type="match status" value="1"/>
</dbReference>
<evidence type="ECO:0000256" key="5">
    <source>
        <dbReference type="ARBA" id="ARBA00022618"/>
    </source>
</evidence>
<dbReference type="HAMAP" id="MF_02203">
    <property type="entry name" value="TolR"/>
    <property type="match status" value="1"/>
</dbReference>
<dbReference type="NCBIfam" id="TIGR02801">
    <property type="entry name" value="tolR"/>
    <property type="match status" value="1"/>
</dbReference>
<comment type="function">
    <text evidence="10">Part of the Tol-Pal system, which plays a role in outer membrane invagination during cell division and is important for maintaining outer membrane integrity.</text>
</comment>
<sequence length="147" mass="15940">MSRRARSRNRRRLVAEINVVPYIDVMLVLLVIFMVTAPMITMGVKVNLPRAQAGAVTSESGDSVVISVDQFGDYYIDIGEDRDRPVGEEALFERISKVLDYAPQTPVLVKGDSAVDYGRVVNAMVIAQAAGAAEVGLITLPPEHDGP</sequence>
<dbReference type="Gene3D" id="3.30.420.270">
    <property type="match status" value="1"/>
</dbReference>
<evidence type="ECO:0000256" key="2">
    <source>
        <dbReference type="ARBA" id="ARBA00005811"/>
    </source>
</evidence>
<keyword evidence="3 10" id="KW-1003">Cell membrane</keyword>
<protein>
    <recommendedName>
        <fullName evidence="10">Tol-Pal system protein TolR</fullName>
    </recommendedName>
</protein>
<comment type="subcellular location">
    <subcellularLocation>
        <location evidence="10">Cell inner membrane</location>
        <topology evidence="10">Single-pass membrane protein</topology>
    </subcellularLocation>
    <subcellularLocation>
        <location evidence="1">Cell membrane</location>
        <topology evidence="1">Single-pass membrane protein</topology>
    </subcellularLocation>
</comment>
<dbReference type="InterPro" id="IPR014168">
    <property type="entry name" value="Tol-Pal_TolR"/>
</dbReference>
<keyword evidence="8 10" id="KW-0472">Membrane</keyword>
<evidence type="ECO:0000313" key="12">
    <source>
        <dbReference type="Proteomes" id="UP000075766"/>
    </source>
</evidence>
<evidence type="ECO:0000256" key="6">
    <source>
        <dbReference type="ARBA" id="ARBA00022692"/>
    </source>
</evidence>
<dbReference type="InterPro" id="IPR003400">
    <property type="entry name" value="ExbD"/>
</dbReference>
<keyword evidence="12" id="KW-1185">Reference proteome</keyword>
<evidence type="ECO:0000256" key="9">
    <source>
        <dbReference type="ARBA" id="ARBA00023306"/>
    </source>
</evidence>
<accession>A0ABR5VCY1</accession>
<gene>
    <name evidence="10" type="primary">tolR</name>
    <name evidence="11" type="ORF">AY586_04775</name>
</gene>
<comment type="subunit">
    <text evidence="10">The Tol-Pal system is composed of five core proteins: the inner membrane proteins TolA, TolQ and TolR, the periplasmic protein TolB and the outer membrane protein Pal. They form a network linking the inner and outer membranes and the peptidoglycan layer.</text>
</comment>
<evidence type="ECO:0000256" key="10">
    <source>
        <dbReference type="HAMAP-Rule" id="MF_02203"/>
    </source>
</evidence>
<organism evidence="11 12">
    <name type="scientific">Marichromatium gracile</name>
    <name type="common">Chromatium gracile</name>
    <dbReference type="NCBI Taxonomy" id="1048"/>
    <lineage>
        <taxon>Bacteria</taxon>
        <taxon>Pseudomonadati</taxon>
        <taxon>Pseudomonadota</taxon>
        <taxon>Gammaproteobacteria</taxon>
        <taxon>Chromatiales</taxon>
        <taxon>Chromatiaceae</taxon>
        <taxon>Marichromatium</taxon>
    </lineage>
</organism>
<evidence type="ECO:0000256" key="7">
    <source>
        <dbReference type="ARBA" id="ARBA00022989"/>
    </source>
</evidence>
<keyword evidence="5 10" id="KW-0132">Cell division</keyword>
<proteinExistence type="inferred from homology"/>
<name>A0ABR5VCY1_MARGR</name>
<dbReference type="Pfam" id="PF02472">
    <property type="entry name" value="ExbD"/>
    <property type="match status" value="1"/>
</dbReference>
<reference evidence="11 12" key="1">
    <citation type="submission" date="2016-02" db="EMBL/GenBank/DDBJ databases">
        <title>Genome sequence of Marichromatium gracile YL-28, a purple sulfur bacterium.</title>
        <authorList>
            <person name="Zhao C."/>
            <person name="Hong X."/>
            <person name="Chen S."/>
            <person name="Yang S."/>
        </authorList>
    </citation>
    <scope>NUCLEOTIDE SEQUENCE [LARGE SCALE GENOMIC DNA]</scope>
    <source>
        <strain evidence="11 12">YL28</strain>
    </source>
</reference>
<evidence type="ECO:0000256" key="1">
    <source>
        <dbReference type="ARBA" id="ARBA00004162"/>
    </source>
</evidence>
<dbReference type="PANTHER" id="PTHR30558:SF7">
    <property type="entry name" value="TOL-PAL SYSTEM PROTEIN TOLR"/>
    <property type="match status" value="1"/>
</dbReference>
<keyword evidence="9 10" id="KW-0131">Cell cycle</keyword>
<dbReference type="RefSeq" id="WP_062277532.1">
    <property type="nucleotide sequence ID" value="NZ_LSYU01000099.1"/>
</dbReference>
<evidence type="ECO:0000256" key="3">
    <source>
        <dbReference type="ARBA" id="ARBA00022475"/>
    </source>
</evidence>
<comment type="caution">
    <text evidence="11">The sequence shown here is derived from an EMBL/GenBank/DDBJ whole genome shotgun (WGS) entry which is preliminary data.</text>
</comment>